<feature type="transmembrane region" description="Helical" evidence="3">
    <location>
        <begin position="287"/>
        <end position="305"/>
    </location>
</feature>
<dbReference type="Proteomes" id="UP001156870">
    <property type="component" value="Unassembled WGS sequence"/>
</dbReference>
<comment type="caution">
    <text evidence="5">The sequence shown here is derived from an EMBL/GenBank/DDBJ whole genome shotgun (WGS) entry which is preliminary data.</text>
</comment>
<dbReference type="Pfam" id="PF04397">
    <property type="entry name" value="LytTR"/>
    <property type="match status" value="1"/>
</dbReference>
<sequence length="515" mass="58320">MRMIIVGVFILSCITWYDGWAKSAESHETNSNDIIAIDRQTVWMCTSPSDSPSQHSNQPPHPIDLSSCHQKPLREVNPFQQTVWIKAEFEVSKAFLQRHHALGLDVSGMFSSTTFINGVHIGNKGTPGAAASEETPGKMDVVHPLPNDVLRPGINQLVMHLSGFKHSIKLNRPIHYLRITPYRLPTDRLLRHYWLSLLPFGILVAGVLYYIALAVFKREWQQSWYLPTLCILAASQLLIEVTRGIFAYPYPFHEVRLLLILLLSGGFSFVLLGFVISRFLENHKKKIFGSSILLTVLTIFFTPGFDNKSGLALFIPIFSAIALCLMALKKQKAEALPYTAALSVFLLTLLFAPSQFLDVYFFYIVAGLLMFLFVLQAKEFVQEQTAHYQTLQRADKLQFAIDQAQKEAQHENLKVKQGSEIRVVDLNELKYCKGAGDYVELYLDDNRPILYSSTLTELENTLPSTFLRVHRSYIVNTQFIQSLKRHSSGAGELALSTGECVPVSRRIMPKVRERL</sequence>
<keyword evidence="1" id="KW-0902">Two-component regulatory system</keyword>
<dbReference type="Gene3D" id="2.40.50.1020">
    <property type="entry name" value="LytTr DNA-binding domain"/>
    <property type="match status" value="1"/>
</dbReference>
<dbReference type="PROSITE" id="PS50930">
    <property type="entry name" value="HTH_LYTTR"/>
    <property type="match status" value="1"/>
</dbReference>
<dbReference type="PANTHER" id="PTHR37299:SF1">
    <property type="entry name" value="STAGE 0 SPORULATION PROTEIN A HOMOLOG"/>
    <property type="match status" value="1"/>
</dbReference>
<proteinExistence type="predicted"/>
<evidence type="ECO:0000259" key="4">
    <source>
        <dbReference type="PROSITE" id="PS50930"/>
    </source>
</evidence>
<feature type="region of interest" description="Disordered" evidence="2">
    <location>
        <begin position="46"/>
        <end position="66"/>
    </location>
</feature>
<evidence type="ECO:0000256" key="2">
    <source>
        <dbReference type="SAM" id="MobiDB-lite"/>
    </source>
</evidence>
<feature type="transmembrane region" description="Helical" evidence="3">
    <location>
        <begin position="311"/>
        <end position="328"/>
    </location>
</feature>
<evidence type="ECO:0000313" key="5">
    <source>
        <dbReference type="EMBL" id="GLS24571.1"/>
    </source>
</evidence>
<dbReference type="InterPro" id="IPR046947">
    <property type="entry name" value="LytR-like"/>
</dbReference>
<evidence type="ECO:0000256" key="1">
    <source>
        <dbReference type="ARBA" id="ARBA00023012"/>
    </source>
</evidence>
<feature type="transmembrane region" description="Helical" evidence="3">
    <location>
        <begin position="258"/>
        <end position="280"/>
    </location>
</feature>
<dbReference type="PANTHER" id="PTHR37299">
    <property type="entry name" value="TRANSCRIPTIONAL REGULATOR-RELATED"/>
    <property type="match status" value="1"/>
</dbReference>
<reference evidence="5 6" key="1">
    <citation type="journal article" date="2014" name="Int. J. Syst. Evol. Microbiol.">
        <title>Complete genome sequence of Corynebacterium casei LMG S-19264T (=DSM 44701T), isolated from a smear-ripened cheese.</title>
        <authorList>
            <consortium name="US DOE Joint Genome Institute (JGI-PGF)"/>
            <person name="Walter F."/>
            <person name="Albersmeier A."/>
            <person name="Kalinowski J."/>
            <person name="Ruckert C."/>
        </authorList>
    </citation>
    <scope>NUCLEOTIDE SEQUENCE [LARGE SCALE GENOMIC DNA]</scope>
    <source>
        <strain evidence="5 6">NBRC 110095</strain>
    </source>
</reference>
<protein>
    <recommendedName>
        <fullName evidence="4">HTH LytTR-type domain-containing protein</fullName>
    </recommendedName>
</protein>
<dbReference type="SMART" id="SM00850">
    <property type="entry name" value="LytTR"/>
    <property type="match status" value="1"/>
</dbReference>
<dbReference type="InterPro" id="IPR007492">
    <property type="entry name" value="LytTR_DNA-bd_dom"/>
</dbReference>
<feature type="domain" description="HTH LytTR-type" evidence="4">
    <location>
        <begin position="413"/>
        <end position="515"/>
    </location>
</feature>
<keyword evidence="3" id="KW-0812">Transmembrane</keyword>
<keyword evidence="3" id="KW-1133">Transmembrane helix</keyword>
<evidence type="ECO:0000313" key="6">
    <source>
        <dbReference type="Proteomes" id="UP001156870"/>
    </source>
</evidence>
<feature type="transmembrane region" description="Helical" evidence="3">
    <location>
        <begin position="193"/>
        <end position="212"/>
    </location>
</feature>
<dbReference type="GO" id="GO:0000156">
    <property type="term" value="F:phosphorelay response regulator activity"/>
    <property type="evidence" value="ECO:0007669"/>
    <property type="project" value="InterPro"/>
</dbReference>
<organism evidence="5 6">
    <name type="scientific">Marinibactrum halimedae</name>
    <dbReference type="NCBI Taxonomy" id="1444977"/>
    <lineage>
        <taxon>Bacteria</taxon>
        <taxon>Pseudomonadati</taxon>
        <taxon>Pseudomonadota</taxon>
        <taxon>Gammaproteobacteria</taxon>
        <taxon>Cellvibrionales</taxon>
        <taxon>Cellvibrionaceae</taxon>
        <taxon>Marinibactrum</taxon>
    </lineage>
</organism>
<accession>A0AA37T387</accession>
<feature type="transmembrane region" description="Helical" evidence="3">
    <location>
        <begin position="359"/>
        <end position="375"/>
    </location>
</feature>
<feature type="transmembrane region" description="Helical" evidence="3">
    <location>
        <begin position="224"/>
        <end position="246"/>
    </location>
</feature>
<dbReference type="AlphaFoldDB" id="A0AA37T387"/>
<dbReference type="RefSeq" id="WP_232595481.1">
    <property type="nucleotide sequence ID" value="NZ_BSPD01000011.1"/>
</dbReference>
<dbReference type="GO" id="GO:0003677">
    <property type="term" value="F:DNA binding"/>
    <property type="evidence" value="ECO:0007669"/>
    <property type="project" value="InterPro"/>
</dbReference>
<keyword evidence="3" id="KW-0472">Membrane</keyword>
<evidence type="ECO:0000256" key="3">
    <source>
        <dbReference type="SAM" id="Phobius"/>
    </source>
</evidence>
<dbReference type="EMBL" id="BSPD01000011">
    <property type="protein sequence ID" value="GLS24571.1"/>
    <property type="molecule type" value="Genomic_DNA"/>
</dbReference>
<name>A0AA37T387_9GAMM</name>
<gene>
    <name evidence="5" type="ORF">GCM10007877_02850</name>
</gene>
<feature type="compositionally biased region" description="Low complexity" evidence="2">
    <location>
        <begin position="47"/>
        <end position="58"/>
    </location>
</feature>
<keyword evidence="6" id="KW-1185">Reference proteome</keyword>
<feature type="transmembrane region" description="Helical" evidence="3">
    <location>
        <begin position="335"/>
        <end position="353"/>
    </location>
</feature>